<evidence type="ECO:0000256" key="3">
    <source>
        <dbReference type="ARBA" id="ARBA00022729"/>
    </source>
</evidence>
<dbReference type="InterPro" id="IPR015168">
    <property type="entry name" value="SsuA/THI5"/>
</dbReference>
<accession>A0A1Y6C6U7</accession>
<evidence type="ECO:0000256" key="4">
    <source>
        <dbReference type="SAM" id="SignalP"/>
    </source>
</evidence>
<dbReference type="Pfam" id="PF09084">
    <property type="entry name" value="NMT1"/>
    <property type="match status" value="1"/>
</dbReference>
<comment type="subcellular location">
    <subcellularLocation>
        <location evidence="1">Periplasm</location>
    </subcellularLocation>
</comment>
<evidence type="ECO:0000256" key="1">
    <source>
        <dbReference type="ARBA" id="ARBA00004418"/>
    </source>
</evidence>
<dbReference type="PANTHER" id="PTHR30024:SF47">
    <property type="entry name" value="TAURINE-BINDING PERIPLASMIC PROTEIN"/>
    <property type="match status" value="1"/>
</dbReference>
<dbReference type="PANTHER" id="PTHR30024">
    <property type="entry name" value="ALIPHATIC SULFONATES-BINDING PROTEIN-RELATED"/>
    <property type="match status" value="1"/>
</dbReference>
<evidence type="ECO:0000313" key="6">
    <source>
        <dbReference type="EMBL" id="SMF48257.1"/>
    </source>
</evidence>
<dbReference type="InterPro" id="IPR006311">
    <property type="entry name" value="TAT_signal"/>
</dbReference>
<gene>
    <name evidence="6" type="ORF">SAMN05428998_11766</name>
</gene>
<name>A0A1Y6C6U7_9PROT</name>
<keyword evidence="7" id="KW-1185">Reference proteome</keyword>
<dbReference type="PROSITE" id="PS51318">
    <property type="entry name" value="TAT"/>
    <property type="match status" value="1"/>
</dbReference>
<dbReference type="Gene3D" id="3.40.190.10">
    <property type="entry name" value="Periplasmic binding protein-like II"/>
    <property type="match status" value="2"/>
</dbReference>
<dbReference type="Proteomes" id="UP000192917">
    <property type="component" value="Unassembled WGS sequence"/>
</dbReference>
<evidence type="ECO:0000256" key="2">
    <source>
        <dbReference type="ARBA" id="ARBA00010742"/>
    </source>
</evidence>
<feature type="domain" description="SsuA/THI5-like" evidence="5">
    <location>
        <begin position="45"/>
        <end position="257"/>
    </location>
</feature>
<proteinExistence type="inferred from homology"/>
<evidence type="ECO:0000259" key="5">
    <source>
        <dbReference type="Pfam" id="PF09084"/>
    </source>
</evidence>
<dbReference type="RefSeq" id="WP_085124299.1">
    <property type="nucleotide sequence ID" value="NZ_FWZX01000017.1"/>
</dbReference>
<reference evidence="6 7" key="1">
    <citation type="submission" date="2017-04" db="EMBL/GenBank/DDBJ databases">
        <authorList>
            <person name="Afonso C.L."/>
            <person name="Miller P.J."/>
            <person name="Scott M.A."/>
            <person name="Spackman E."/>
            <person name="Goraichik I."/>
            <person name="Dimitrov K.M."/>
            <person name="Suarez D.L."/>
            <person name="Swayne D.E."/>
        </authorList>
    </citation>
    <scope>NUCLEOTIDE SEQUENCE [LARGE SCALE GENOMIC DNA]</scope>
    <source>
        <strain evidence="6 7">USBA 355</strain>
    </source>
</reference>
<dbReference type="GO" id="GO:0042597">
    <property type="term" value="C:periplasmic space"/>
    <property type="evidence" value="ECO:0007669"/>
    <property type="project" value="UniProtKB-SubCell"/>
</dbReference>
<keyword evidence="3 4" id="KW-0732">Signal</keyword>
<dbReference type="GO" id="GO:0042918">
    <property type="term" value="P:alkanesulfonate transmembrane transport"/>
    <property type="evidence" value="ECO:0007669"/>
    <property type="project" value="TreeGrafter"/>
</dbReference>
<feature type="chain" id="PRO_5012599453" evidence="4">
    <location>
        <begin position="34"/>
        <end position="345"/>
    </location>
</feature>
<organism evidence="6 7">
    <name type="scientific">Tistlia consotensis USBA 355</name>
    <dbReference type="NCBI Taxonomy" id="560819"/>
    <lineage>
        <taxon>Bacteria</taxon>
        <taxon>Pseudomonadati</taxon>
        <taxon>Pseudomonadota</taxon>
        <taxon>Alphaproteobacteria</taxon>
        <taxon>Rhodospirillales</taxon>
        <taxon>Rhodovibrionaceae</taxon>
        <taxon>Tistlia</taxon>
    </lineage>
</organism>
<comment type="similarity">
    <text evidence="2">Belongs to the bacterial solute-binding protein SsuA/TauA family.</text>
</comment>
<sequence length="345" mass="36718">MEQTAGRRWSRRAALAALTGAVALAGLAAPAHAEDKIVLGALRFTSHAPSFIAYERGYFKDEGLDVELKFFQAAQPIAVAIASGDVDFGVTALTGGFYSLADKGAVKVVGGLYAEKPGVPGMAIMASNQAWEAGLKSPADLKGHSWAMTQQGSSFHYVAGQIAAKYGFDLSDIALKPLQKVPAMIAAVKSGQVDAMAMVPHVAVPLEKAGAARIIGWVRDLGPWQVTTIFTSTGNVEKHRDLVERFLKAYEKGIADYRAAFLDPKADPAKKQAIVEIIHKYVYADKPLEAAAPSIEAGAVYMTEGAALDIADIAKQLAWFQKHGLAPESLTLDKMVDTSFVATTK</sequence>
<protein>
    <submittedName>
        <fullName evidence="6">NitT/TauT family transport system substrate-binding protein</fullName>
    </submittedName>
</protein>
<dbReference type="EMBL" id="FWZX01000017">
    <property type="protein sequence ID" value="SMF48257.1"/>
    <property type="molecule type" value="Genomic_DNA"/>
</dbReference>
<evidence type="ECO:0000313" key="7">
    <source>
        <dbReference type="Proteomes" id="UP000192917"/>
    </source>
</evidence>
<dbReference type="AlphaFoldDB" id="A0A1Y6C6U7"/>
<dbReference type="SUPFAM" id="SSF53850">
    <property type="entry name" value="Periplasmic binding protein-like II"/>
    <property type="match status" value="1"/>
</dbReference>
<feature type="signal peptide" evidence="4">
    <location>
        <begin position="1"/>
        <end position="33"/>
    </location>
</feature>
<dbReference type="STRING" id="560819.SAMN05428998_11766"/>